<accession>A0ABW3JT79</accession>
<protein>
    <submittedName>
        <fullName evidence="2">Crp/Fnr family transcriptional regulator</fullName>
    </submittedName>
</protein>
<organism evidence="2 3">
    <name type="scientific">Tenacibaculum geojense</name>
    <dbReference type="NCBI Taxonomy" id="915352"/>
    <lineage>
        <taxon>Bacteria</taxon>
        <taxon>Pseudomonadati</taxon>
        <taxon>Bacteroidota</taxon>
        <taxon>Flavobacteriia</taxon>
        <taxon>Flavobacteriales</taxon>
        <taxon>Flavobacteriaceae</taxon>
        <taxon>Tenacibaculum</taxon>
    </lineage>
</organism>
<dbReference type="EMBL" id="JBHTJR010000031">
    <property type="protein sequence ID" value="MFD0992796.1"/>
    <property type="molecule type" value="Genomic_DNA"/>
</dbReference>
<sequence length="198" mass="23100">MTLNDETKNLARGYLTSYSINVSDQTIEQFKSLLTKETYFKDDIIVDYNKLTRNFYILKNGIGACFIKNDNGNEVIRTLYRSNQAIGPLSSLIRREPSNAAYVCLTDCEVYKGDYYDFIDLVKVNTELSTVYAKILEQVYMRSERRIDQLSLFDATERYLMLKEEFSDLENLLPQYQIANYLNITPVQLSRIRKKLVS</sequence>
<name>A0ABW3JT79_9FLAO</name>
<dbReference type="InterPro" id="IPR018490">
    <property type="entry name" value="cNMP-bd_dom_sf"/>
</dbReference>
<dbReference type="SUPFAM" id="SSF51206">
    <property type="entry name" value="cAMP-binding domain-like"/>
    <property type="match status" value="1"/>
</dbReference>
<evidence type="ECO:0000313" key="2">
    <source>
        <dbReference type="EMBL" id="MFD0992796.1"/>
    </source>
</evidence>
<evidence type="ECO:0000313" key="3">
    <source>
        <dbReference type="Proteomes" id="UP001597062"/>
    </source>
</evidence>
<dbReference type="PROSITE" id="PS50042">
    <property type="entry name" value="CNMP_BINDING_3"/>
    <property type="match status" value="1"/>
</dbReference>
<dbReference type="Proteomes" id="UP001597062">
    <property type="component" value="Unassembled WGS sequence"/>
</dbReference>
<dbReference type="CDD" id="cd00038">
    <property type="entry name" value="CAP_ED"/>
    <property type="match status" value="1"/>
</dbReference>
<comment type="caution">
    <text evidence="2">The sequence shown here is derived from an EMBL/GenBank/DDBJ whole genome shotgun (WGS) entry which is preliminary data.</text>
</comment>
<evidence type="ECO:0000259" key="1">
    <source>
        <dbReference type="PROSITE" id="PS50042"/>
    </source>
</evidence>
<dbReference type="Gene3D" id="2.60.120.10">
    <property type="entry name" value="Jelly Rolls"/>
    <property type="match status" value="1"/>
</dbReference>
<gene>
    <name evidence="2" type="ORF">ACFQ1U_06235</name>
</gene>
<proteinExistence type="predicted"/>
<dbReference type="InterPro" id="IPR000595">
    <property type="entry name" value="cNMP-bd_dom"/>
</dbReference>
<reference evidence="3" key="1">
    <citation type="journal article" date="2019" name="Int. J. Syst. Evol. Microbiol.">
        <title>The Global Catalogue of Microorganisms (GCM) 10K type strain sequencing project: providing services to taxonomists for standard genome sequencing and annotation.</title>
        <authorList>
            <consortium name="The Broad Institute Genomics Platform"/>
            <consortium name="The Broad Institute Genome Sequencing Center for Infectious Disease"/>
            <person name="Wu L."/>
            <person name="Ma J."/>
        </authorList>
    </citation>
    <scope>NUCLEOTIDE SEQUENCE [LARGE SCALE GENOMIC DNA]</scope>
    <source>
        <strain evidence="3">CCUG 60527</strain>
    </source>
</reference>
<dbReference type="InterPro" id="IPR014710">
    <property type="entry name" value="RmlC-like_jellyroll"/>
</dbReference>
<dbReference type="Pfam" id="PF00027">
    <property type="entry name" value="cNMP_binding"/>
    <property type="match status" value="1"/>
</dbReference>
<keyword evidence="3" id="KW-1185">Reference proteome</keyword>
<feature type="domain" description="Cyclic nucleotide-binding" evidence="1">
    <location>
        <begin position="18"/>
        <end position="122"/>
    </location>
</feature>
<dbReference type="RefSeq" id="WP_386106443.1">
    <property type="nucleotide sequence ID" value="NZ_JBHTJR010000031.1"/>
</dbReference>